<keyword evidence="2" id="KW-0444">Lipid biosynthesis</keyword>
<evidence type="ECO:0000256" key="5">
    <source>
        <dbReference type="ARBA" id="ARBA00023315"/>
    </source>
</evidence>
<evidence type="ECO:0000256" key="9">
    <source>
        <dbReference type="ARBA" id="ARBA00045724"/>
    </source>
</evidence>
<keyword evidence="4" id="KW-0443">Lipid metabolism</keyword>
<keyword evidence="12" id="KW-1185">Reference proteome</keyword>
<dbReference type="OrthoDB" id="9787072at2"/>
<dbReference type="KEGG" id="apac:S7S_05755"/>
<dbReference type="GO" id="GO:0043810">
    <property type="term" value="F:ornithine-acyl [acyl carrier protein] N-acyltransferase activity"/>
    <property type="evidence" value="ECO:0007669"/>
    <property type="project" value="UniProtKB-EC"/>
</dbReference>
<dbReference type="STRING" id="391936.S7S_05755"/>
<dbReference type="PANTHER" id="PTHR37323">
    <property type="entry name" value="GCN5-RELATED N-ACETYLTRANSFERASE"/>
    <property type="match status" value="1"/>
</dbReference>
<organism evidence="11 12">
    <name type="scientific">Isoalcanivorax pacificus W11-5</name>
    <dbReference type="NCBI Taxonomy" id="391936"/>
    <lineage>
        <taxon>Bacteria</taxon>
        <taxon>Pseudomonadati</taxon>
        <taxon>Pseudomonadota</taxon>
        <taxon>Gammaproteobacteria</taxon>
        <taxon>Oceanospirillales</taxon>
        <taxon>Alcanivoracaceae</taxon>
        <taxon>Isoalcanivorax</taxon>
    </lineage>
</organism>
<dbReference type="InterPro" id="IPR052351">
    <property type="entry name" value="Ornithine_N-alpha-AT"/>
</dbReference>
<dbReference type="EMBL" id="CP004387">
    <property type="protein sequence ID" value="AJD47569.1"/>
    <property type="molecule type" value="Genomic_DNA"/>
</dbReference>
<dbReference type="HOGENOM" id="CLU_058962_0_0_6"/>
<dbReference type="SUPFAM" id="SSF55729">
    <property type="entry name" value="Acyl-CoA N-acyltransferases (Nat)"/>
    <property type="match status" value="1"/>
</dbReference>
<evidence type="ECO:0000256" key="2">
    <source>
        <dbReference type="ARBA" id="ARBA00022516"/>
    </source>
</evidence>
<reference evidence="11 12" key="1">
    <citation type="journal article" date="2012" name="J. Bacteriol.">
        <title>Genome sequence of an alkane-degrading bacterium, Alcanivorax pacificus type strain W11-5, isolated from deep sea sediment.</title>
        <authorList>
            <person name="Lai Q."/>
            <person name="Shao Z."/>
        </authorList>
    </citation>
    <scope>NUCLEOTIDE SEQUENCE [LARGE SCALE GENOMIC DNA]</scope>
    <source>
        <strain evidence="11 12">W11-5</strain>
    </source>
</reference>
<proteinExistence type="inferred from homology"/>
<dbReference type="AlphaFoldDB" id="A0A0B4XHE9"/>
<evidence type="ECO:0000256" key="6">
    <source>
        <dbReference type="ARBA" id="ARBA00038095"/>
    </source>
</evidence>
<accession>A0A0B4XHE9</accession>
<protein>
    <recommendedName>
        <fullName evidence="8">L-ornithine N(alpha)-acyltransferase</fullName>
        <ecNumber evidence="7">2.3.2.30</ecNumber>
    </recommendedName>
</protein>
<dbReference type="Pfam" id="PF13444">
    <property type="entry name" value="Acetyltransf_5"/>
    <property type="match status" value="1"/>
</dbReference>
<dbReference type="RefSeq" id="WP_008737879.1">
    <property type="nucleotide sequence ID" value="NZ_CP004387.1"/>
</dbReference>
<dbReference type="InterPro" id="IPR016181">
    <property type="entry name" value="Acyl_CoA_acyltransferase"/>
</dbReference>
<dbReference type="PANTHER" id="PTHR37323:SF1">
    <property type="entry name" value="L-ORNITHINE N(ALPHA)-ACYLTRANSFERASE"/>
    <property type="match status" value="1"/>
</dbReference>
<comment type="function">
    <text evidence="9">Catalyzes the first step in the biosynthesis of ornithine lipids, which are phosphorus-free membrane lipids. Catalyzes the 3-hydroxyacyl-acyl carrier protein-dependent acylation of ornithine to form lyso-ornithine lipid (LOL).</text>
</comment>
<evidence type="ECO:0000313" key="11">
    <source>
        <dbReference type="EMBL" id="AJD47569.1"/>
    </source>
</evidence>
<comment type="similarity">
    <text evidence="6">Belongs to the acetyltransferase family. OlsB subfamily.</text>
</comment>
<dbReference type="Proteomes" id="UP000006764">
    <property type="component" value="Chromosome"/>
</dbReference>
<comment type="catalytic activity">
    <reaction evidence="10">
        <text>a (3R)-hydroxyacyl-[ACP] + L-ornithine = a lyso-ornithine lipid + holo-[ACP] + H(+)</text>
        <dbReference type="Rhea" id="RHEA:20633"/>
        <dbReference type="Rhea" id="RHEA-COMP:9685"/>
        <dbReference type="Rhea" id="RHEA-COMP:9945"/>
        <dbReference type="ChEBI" id="CHEBI:15378"/>
        <dbReference type="ChEBI" id="CHEBI:46911"/>
        <dbReference type="ChEBI" id="CHEBI:64479"/>
        <dbReference type="ChEBI" id="CHEBI:78827"/>
        <dbReference type="ChEBI" id="CHEBI:138482"/>
        <dbReference type="EC" id="2.3.2.30"/>
    </reaction>
    <physiologicalReaction direction="left-to-right" evidence="10">
        <dbReference type="Rhea" id="RHEA:20634"/>
    </physiologicalReaction>
</comment>
<dbReference type="Gene3D" id="3.40.630.30">
    <property type="match status" value="1"/>
</dbReference>
<dbReference type="EC" id="2.3.2.30" evidence="7"/>
<evidence type="ECO:0000256" key="3">
    <source>
        <dbReference type="ARBA" id="ARBA00022679"/>
    </source>
</evidence>
<sequence>MLAQTAVKIKAFSPQIRQALAKPFLATADRFRPQGEEAESAGTAARFSAYFSRSRREIMRAQRLRYRIFSEEYGANIKAPFGLDRDRFDKHCLHLMVRDNQTGELVGYTRVLTDDRLAKTGGFYSASEFSLGMVSRLDGRVAEIGRTCIHRDYRGGAVITVLWARLAQFMIEENIRYLIGCASLALSEGYDVGAIAEQIRDRHLSAPAHRVHPKYTLPALPQAGEGSARMPPLLKAYLRMGAEICGEPCWDPDFNCLDFFVLMAVDKLPERYVQHFLQPRQQTLSQAV</sequence>
<evidence type="ECO:0000256" key="4">
    <source>
        <dbReference type="ARBA" id="ARBA00023098"/>
    </source>
</evidence>
<dbReference type="GO" id="GO:0006629">
    <property type="term" value="P:lipid metabolic process"/>
    <property type="evidence" value="ECO:0007669"/>
    <property type="project" value="UniProtKB-KW"/>
</dbReference>
<keyword evidence="5" id="KW-0012">Acyltransferase</keyword>
<evidence type="ECO:0000256" key="8">
    <source>
        <dbReference type="ARBA" id="ARBA00039866"/>
    </source>
</evidence>
<comment type="pathway">
    <text evidence="1">Lipid metabolism.</text>
</comment>
<gene>
    <name evidence="11" type="ORF">S7S_05755</name>
</gene>
<evidence type="ECO:0000256" key="10">
    <source>
        <dbReference type="ARBA" id="ARBA00047785"/>
    </source>
</evidence>
<name>A0A0B4XHE9_9GAMM</name>
<keyword evidence="3" id="KW-0808">Transferase</keyword>
<evidence type="ECO:0000313" key="12">
    <source>
        <dbReference type="Proteomes" id="UP000006764"/>
    </source>
</evidence>
<evidence type="ECO:0000256" key="1">
    <source>
        <dbReference type="ARBA" id="ARBA00005189"/>
    </source>
</evidence>
<evidence type="ECO:0000256" key="7">
    <source>
        <dbReference type="ARBA" id="ARBA00039058"/>
    </source>
</evidence>